<evidence type="ECO:0000259" key="17">
    <source>
        <dbReference type="PROSITE" id="PS50868"/>
    </source>
</evidence>
<gene>
    <name evidence="20" type="ORF">QR680_009117</name>
</gene>
<dbReference type="SMART" id="SM00439">
    <property type="entry name" value="BAH"/>
    <property type="match status" value="1"/>
</dbReference>
<dbReference type="PANTHER" id="PTHR46147:SF3">
    <property type="entry name" value="HISTONE-LYSINE N-METHYLTRANSFERASE ASH1"/>
    <property type="match status" value="1"/>
</dbReference>
<evidence type="ECO:0000256" key="2">
    <source>
        <dbReference type="ARBA" id="ARBA00004286"/>
    </source>
</evidence>
<evidence type="ECO:0000256" key="6">
    <source>
        <dbReference type="ARBA" id="ARBA00022691"/>
    </source>
</evidence>
<feature type="compositionally biased region" description="Low complexity" evidence="14">
    <location>
        <begin position="369"/>
        <end position="389"/>
    </location>
</feature>
<keyword evidence="11" id="KW-0539">Nucleus</keyword>
<keyword evidence="21" id="KW-1185">Reference proteome</keyword>
<feature type="region of interest" description="Disordered" evidence="14">
    <location>
        <begin position="435"/>
        <end position="492"/>
    </location>
</feature>
<feature type="compositionally biased region" description="Low complexity" evidence="14">
    <location>
        <begin position="403"/>
        <end position="416"/>
    </location>
</feature>
<dbReference type="GO" id="GO:0005654">
    <property type="term" value="C:nucleoplasm"/>
    <property type="evidence" value="ECO:0007669"/>
    <property type="project" value="TreeGrafter"/>
</dbReference>
<dbReference type="GO" id="GO:0005694">
    <property type="term" value="C:chromosome"/>
    <property type="evidence" value="ECO:0007669"/>
    <property type="project" value="UniProtKB-SubCell"/>
</dbReference>
<dbReference type="PROSITE" id="PS51038">
    <property type="entry name" value="BAH"/>
    <property type="match status" value="1"/>
</dbReference>
<dbReference type="InterPro" id="IPR046341">
    <property type="entry name" value="SET_dom_sf"/>
</dbReference>
<evidence type="ECO:0000256" key="5">
    <source>
        <dbReference type="ARBA" id="ARBA00022679"/>
    </source>
</evidence>
<evidence type="ECO:0000313" key="20">
    <source>
        <dbReference type="EMBL" id="KAK0425274.1"/>
    </source>
</evidence>
<feature type="compositionally biased region" description="Low complexity" evidence="14">
    <location>
        <begin position="596"/>
        <end position="608"/>
    </location>
</feature>
<feature type="compositionally biased region" description="Basic and acidic residues" evidence="14">
    <location>
        <begin position="718"/>
        <end position="729"/>
    </location>
</feature>
<sequence length="1526" mass="171927">MNFEAVPCMFKQTVDGNESSYVGLLIRPSTQASSASSSSQTATYQQPIAAAKPQQNPPNGQTSLHPPIQSCTTSPSGNYAAVQPRRSLQAATSTSGGCVNTNNAFYSQKQLQPRPSAHAQQEHQAPYMQHQLQQQACTSTHSGWFQRSLGIRVYTRLLFPVSNCSTAGGWTSTHQAQQPLLGQQPQMLQQQQLVHQQQGSQWSSPDFERASSSSWGASYSAEARNHQWKHNGNNSTGHLSQLTAIQLSPIAHQSYPSSQWDSQQPSTSQQPASAKRRNSKNHSTPQVPQQISRSSDAFSATHHSRPTGAIPSGALPPISSITRQSPLKCSSSVGPSSTPMLGHYSNTNAQSNGYAGYPPSTLSENQNFYGQQQQHSYHQNQLYHQQRQQQQHHHRIQPPPQYPQMQPSQQQHFPQQMSSGLQTGYPAANQHQWISPLPANSSATPDSGIQSIGDSPHSTNPYTPPIVSPYTQQMASVEEREKALPPSLDANEYADMPKLMPMNQMEELPEEDDFEESGPPNIAGIPDCTTASPLVEQTSCESTPCTPKCASATPSVEIHAGMNTKEVTQQLVLTFGEQRIKEMAQLLHSQSNKIQADSSTPAPDSTTSGEVEHCGVFASPAPSDEDFCASQETPTTIVEQKPDPKIDEEALREKDKAEARRRLLQHRKNVREKTRRTFDRLLENFEDDWSGFSLGEFTPREKPVFASLDWSAVSSRLTEMKEKKAEKESRKRKYSLADAKTVDKKTKPGRKRRLGSDAGAGKYEAAPFTIQSTSSKKSASERRASASKKTRVATSERPQGHDYQKIRSNTVVDAPQRMDDSEPCECDAQCFCSEKAKCFHRERRIECTPSNCTLHNVCLNRRIYNNQTITDLVKSTKADESMCLRTGVDIHRGEYVCEYVGEVVSRARFEARFASEYGSWRHHYAMALTPDFVVDAYRRGNISRFINHSCKPNCVTQTWLVNGIHRLGIFAAHEIQAGEELTIDYAGVHVSPLNPPQKCLCGTKTCRGFIVPPPGDLQDPESSSTKALSPKQRKLVNSKQLFLFRNLRRKERNPKATFKTHAKEKTALWRILNDVVDFGVKNDCFTKRRVPQIRYKVLLLLRHTRKSCPTSELVERFEAVFRTELDIATCSSDRRRAESLRTYYASLKKASEFFRNISKNTKEKVMPSKTDLSYMDSTHLVGSYNPDESTIELAATANPDEQDVVRCICGILDEDGTMVQCDCCHFWLHSDCLGKKQPKDNDDFTCRFCEKELRTTPAVDIVLRPQPDIRLEGCVYYRTLVNSRGIQVRINETVYVERLPDDKHKAALKKLHECVGKSSKLSKKDAAKKAAARPSVPVPPRTNTFERRDLRIFRVERLFRGPNDEPFVFGCYYARPHETFCDSTRLFYKNELFWTPLFDTLPLEAVVGRCLVLEPTIFVEGRPKLPKYREDDVFICEYQIDKQQRSFEKINSKNRYYINTQPYVFDRFKTPLQPKRNFTPFLVGSNRAAEKSEAKEKRDITVRKLSADRLSSIVHLLSKSLPQRNP</sequence>
<keyword evidence="5" id="KW-0808">Transferase</keyword>
<feature type="domain" description="PHD-type" evidence="15">
    <location>
        <begin position="1204"/>
        <end position="1252"/>
    </location>
</feature>
<evidence type="ECO:0000256" key="12">
    <source>
        <dbReference type="PROSITE-ProRule" id="PRU00146"/>
    </source>
</evidence>
<dbReference type="Pfam" id="PF01426">
    <property type="entry name" value="BAH"/>
    <property type="match status" value="1"/>
</dbReference>
<dbReference type="SUPFAM" id="SSF82199">
    <property type="entry name" value="SET domain"/>
    <property type="match status" value="1"/>
</dbReference>
<dbReference type="PROSITE" id="PS01359">
    <property type="entry name" value="ZF_PHD_1"/>
    <property type="match status" value="1"/>
</dbReference>
<feature type="domain" description="SET" evidence="16">
    <location>
        <begin position="861"/>
        <end position="986"/>
    </location>
</feature>
<dbReference type="Pfam" id="PF00856">
    <property type="entry name" value="SET"/>
    <property type="match status" value="1"/>
</dbReference>
<dbReference type="GO" id="GO:0008270">
    <property type="term" value="F:zinc ion binding"/>
    <property type="evidence" value="ECO:0007669"/>
    <property type="project" value="UniProtKB-KW"/>
</dbReference>
<dbReference type="PANTHER" id="PTHR46147">
    <property type="entry name" value="HISTONE-LYSINE N-METHYLTRANSFERASE ASH1"/>
    <property type="match status" value="1"/>
</dbReference>
<evidence type="ECO:0000259" key="19">
    <source>
        <dbReference type="PROSITE" id="PS51215"/>
    </source>
</evidence>
<evidence type="ECO:0000256" key="14">
    <source>
        <dbReference type="SAM" id="MobiDB-lite"/>
    </source>
</evidence>
<dbReference type="InterPro" id="IPR043151">
    <property type="entry name" value="BAH_sf"/>
</dbReference>
<evidence type="ECO:0000313" key="21">
    <source>
        <dbReference type="Proteomes" id="UP001175271"/>
    </source>
</evidence>
<feature type="compositionally biased region" description="Polar residues" evidence="14">
    <location>
        <begin position="435"/>
        <end position="461"/>
    </location>
</feature>
<keyword evidence="4" id="KW-0489">Methyltransferase</keyword>
<feature type="domain" description="Post-SET" evidence="17">
    <location>
        <begin position="995"/>
        <end position="1011"/>
    </location>
</feature>
<dbReference type="Gene3D" id="2.30.30.490">
    <property type="match status" value="1"/>
</dbReference>
<comment type="caution">
    <text evidence="20">The sequence shown here is derived from an EMBL/GenBank/DDBJ whole genome shotgun (WGS) entry which is preliminary data.</text>
</comment>
<dbReference type="InterPro" id="IPR001025">
    <property type="entry name" value="BAH_dom"/>
</dbReference>
<dbReference type="PROSITE" id="PS50016">
    <property type="entry name" value="ZF_PHD_2"/>
    <property type="match status" value="1"/>
</dbReference>
<feature type="domain" description="AWS" evidence="19">
    <location>
        <begin position="819"/>
        <end position="867"/>
    </location>
</feature>
<dbReference type="PROSITE" id="PS50868">
    <property type="entry name" value="POST_SET"/>
    <property type="match status" value="1"/>
</dbReference>
<dbReference type="Gene3D" id="2.170.270.10">
    <property type="entry name" value="SET domain"/>
    <property type="match status" value="1"/>
</dbReference>
<evidence type="ECO:0000259" key="15">
    <source>
        <dbReference type="PROSITE" id="PS50016"/>
    </source>
</evidence>
<evidence type="ECO:0000259" key="16">
    <source>
        <dbReference type="PROSITE" id="PS50280"/>
    </source>
</evidence>
<dbReference type="PROSITE" id="PS50280">
    <property type="entry name" value="SET"/>
    <property type="match status" value="1"/>
</dbReference>
<name>A0AA39ILH7_9BILA</name>
<dbReference type="GO" id="GO:0042800">
    <property type="term" value="F:histone H3K4 methyltransferase activity"/>
    <property type="evidence" value="ECO:0007669"/>
    <property type="project" value="TreeGrafter"/>
</dbReference>
<evidence type="ECO:0008006" key="22">
    <source>
        <dbReference type="Google" id="ProtNLM"/>
    </source>
</evidence>
<dbReference type="GO" id="GO:0006355">
    <property type="term" value="P:regulation of DNA-templated transcription"/>
    <property type="evidence" value="ECO:0007669"/>
    <property type="project" value="TreeGrafter"/>
</dbReference>
<feature type="compositionally biased region" description="Low complexity" evidence="14">
    <location>
        <begin position="253"/>
        <end position="273"/>
    </location>
</feature>
<dbReference type="SMART" id="SM00249">
    <property type="entry name" value="PHD"/>
    <property type="match status" value="1"/>
</dbReference>
<feature type="domain" description="BAH" evidence="18">
    <location>
        <begin position="1328"/>
        <end position="1451"/>
    </location>
</feature>
<dbReference type="InterPro" id="IPR001965">
    <property type="entry name" value="Znf_PHD"/>
</dbReference>
<dbReference type="Gene3D" id="3.30.40.10">
    <property type="entry name" value="Zinc/RING finger domain, C3HC4 (zinc finger)"/>
    <property type="match status" value="1"/>
</dbReference>
<protein>
    <recommendedName>
        <fullName evidence="22">Histone-lysine N-methyltransferase</fullName>
    </recommendedName>
</protein>
<feature type="compositionally biased region" description="Low complexity" evidence="14">
    <location>
        <begin position="186"/>
        <end position="201"/>
    </location>
</feature>
<feature type="region of interest" description="Disordered" evidence="14">
    <location>
        <begin position="253"/>
        <end position="423"/>
    </location>
</feature>
<evidence type="ECO:0000256" key="1">
    <source>
        <dbReference type="ARBA" id="ARBA00004123"/>
    </source>
</evidence>
<evidence type="ECO:0000256" key="10">
    <source>
        <dbReference type="ARBA" id="ARBA00022853"/>
    </source>
</evidence>
<dbReference type="GO" id="GO:0032259">
    <property type="term" value="P:methylation"/>
    <property type="evidence" value="ECO:0007669"/>
    <property type="project" value="UniProtKB-KW"/>
</dbReference>
<evidence type="ECO:0000256" key="9">
    <source>
        <dbReference type="ARBA" id="ARBA00022833"/>
    </source>
</evidence>
<feature type="compositionally biased region" description="Polar residues" evidence="14">
    <location>
        <begin position="319"/>
        <end position="353"/>
    </location>
</feature>
<feature type="region of interest" description="Disordered" evidence="14">
    <location>
        <begin position="30"/>
        <end position="87"/>
    </location>
</feature>
<reference evidence="20" key="1">
    <citation type="submission" date="2023-06" db="EMBL/GenBank/DDBJ databases">
        <title>Genomic analysis of the entomopathogenic nematode Steinernema hermaphroditum.</title>
        <authorList>
            <person name="Schwarz E.M."/>
            <person name="Heppert J.K."/>
            <person name="Baniya A."/>
            <person name="Schwartz H.T."/>
            <person name="Tan C.-H."/>
            <person name="Antoshechkin I."/>
            <person name="Sternberg P.W."/>
            <person name="Goodrich-Blair H."/>
            <person name="Dillman A.R."/>
        </authorList>
    </citation>
    <scope>NUCLEOTIDE SEQUENCE</scope>
    <source>
        <strain evidence="20">PS9179</strain>
        <tissue evidence="20">Whole animal</tissue>
    </source>
</reference>
<keyword evidence="10" id="KW-0156">Chromatin regulator</keyword>
<keyword evidence="6" id="KW-0949">S-adenosyl-L-methionine</keyword>
<evidence type="ECO:0000256" key="3">
    <source>
        <dbReference type="ARBA" id="ARBA00022454"/>
    </source>
</evidence>
<feature type="region of interest" description="Disordered" evidence="14">
    <location>
        <begin position="110"/>
        <end position="133"/>
    </location>
</feature>
<dbReference type="InterPro" id="IPR001214">
    <property type="entry name" value="SET_dom"/>
</dbReference>
<proteinExistence type="predicted"/>
<dbReference type="GO" id="GO:0003682">
    <property type="term" value="F:chromatin binding"/>
    <property type="evidence" value="ECO:0007669"/>
    <property type="project" value="InterPro"/>
</dbReference>
<feature type="compositionally biased region" description="Polar residues" evidence="14">
    <location>
        <begin position="53"/>
        <end position="77"/>
    </location>
</feature>
<dbReference type="SUPFAM" id="SSF57903">
    <property type="entry name" value="FYVE/PHD zinc finger"/>
    <property type="match status" value="1"/>
</dbReference>
<evidence type="ECO:0000256" key="7">
    <source>
        <dbReference type="ARBA" id="ARBA00022723"/>
    </source>
</evidence>
<dbReference type="InterPro" id="IPR011011">
    <property type="entry name" value="Znf_FYVE_PHD"/>
</dbReference>
<keyword evidence="13" id="KW-0175">Coiled coil</keyword>
<dbReference type="InterPro" id="IPR019787">
    <property type="entry name" value="Znf_PHD-finger"/>
</dbReference>
<evidence type="ECO:0000259" key="18">
    <source>
        <dbReference type="PROSITE" id="PS51038"/>
    </source>
</evidence>
<dbReference type="PROSITE" id="PS51215">
    <property type="entry name" value="AWS"/>
    <property type="match status" value="1"/>
</dbReference>
<feature type="region of interest" description="Disordered" evidence="14">
    <location>
        <begin position="718"/>
        <end position="811"/>
    </location>
</feature>
<feature type="compositionally biased region" description="Low complexity" evidence="14">
    <location>
        <begin position="30"/>
        <end position="46"/>
    </location>
</feature>
<evidence type="ECO:0000256" key="13">
    <source>
        <dbReference type="SAM" id="Coils"/>
    </source>
</evidence>
<keyword evidence="9" id="KW-0862">Zinc</keyword>
<feature type="region of interest" description="Disordered" evidence="14">
    <location>
        <begin position="591"/>
        <end position="645"/>
    </location>
</feature>
<keyword evidence="8 12" id="KW-0863">Zinc-finger</keyword>
<dbReference type="InterPro" id="IPR019786">
    <property type="entry name" value="Zinc_finger_PHD-type_CS"/>
</dbReference>
<dbReference type="SMART" id="SM00317">
    <property type="entry name" value="SET"/>
    <property type="match status" value="1"/>
</dbReference>
<feature type="coiled-coil region" evidence="13">
    <location>
        <begin position="647"/>
        <end position="676"/>
    </location>
</feature>
<feature type="region of interest" description="Disordered" evidence="14">
    <location>
        <begin position="508"/>
        <end position="529"/>
    </location>
</feature>
<feature type="compositionally biased region" description="Polar residues" evidence="14">
    <location>
        <begin position="281"/>
        <end position="298"/>
    </location>
</feature>
<accession>A0AA39ILH7</accession>
<keyword evidence="7" id="KW-0479">Metal-binding</keyword>
<dbReference type="EMBL" id="JAUCMV010000001">
    <property type="protein sequence ID" value="KAK0425274.1"/>
    <property type="molecule type" value="Genomic_DNA"/>
</dbReference>
<feature type="region of interest" description="Disordered" evidence="14">
    <location>
        <begin position="186"/>
        <end position="215"/>
    </location>
</feature>
<evidence type="ECO:0000256" key="4">
    <source>
        <dbReference type="ARBA" id="ARBA00022603"/>
    </source>
</evidence>
<dbReference type="Proteomes" id="UP001175271">
    <property type="component" value="Unassembled WGS sequence"/>
</dbReference>
<evidence type="ECO:0000256" key="8">
    <source>
        <dbReference type="ARBA" id="ARBA00022771"/>
    </source>
</evidence>
<keyword evidence="3" id="KW-0158">Chromosome</keyword>
<evidence type="ECO:0000256" key="11">
    <source>
        <dbReference type="ARBA" id="ARBA00023242"/>
    </source>
</evidence>
<dbReference type="InterPro" id="IPR013083">
    <property type="entry name" value="Znf_RING/FYVE/PHD"/>
</dbReference>
<dbReference type="Pfam" id="PF20826">
    <property type="entry name" value="PHD_5"/>
    <property type="match status" value="1"/>
</dbReference>
<feature type="compositionally biased region" description="Polar residues" evidence="14">
    <location>
        <begin position="110"/>
        <end position="123"/>
    </location>
</feature>
<dbReference type="InterPro" id="IPR003616">
    <property type="entry name" value="Post-SET_dom"/>
</dbReference>
<comment type="subcellular location">
    <subcellularLocation>
        <location evidence="2">Chromosome</location>
    </subcellularLocation>
    <subcellularLocation>
        <location evidence="1">Nucleus</location>
    </subcellularLocation>
</comment>
<organism evidence="20 21">
    <name type="scientific">Steinernema hermaphroditum</name>
    <dbReference type="NCBI Taxonomy" id="289476"/>
    <lineage>
        <taxon>Eukaryota</taxon>
        <taxon>Metazoa</taxon>
        <taxon>Ecdysozoa</taxon>
        <taxon>Nematoda</taxon>
        <taxon>Chromadorea</taxon>
        <taxon>Rhabditida</taxon>
        <taxon>Tylenchina</taxon>
        <taxon>Panagrolaimomorpha</taxon>
        <taxon>Strongyloidoidea</taxon>
        <taxon>Steinernematidae</taxon>
        <taxon>Steinernema</taxon>
    </lineage>
</organism>
<dbReference type="InterPro" id="IPR006560">
    <property type="entry name" value="AWS_dom"/>
</dbReference>